<feature type="non-terminal residue" evidence="1">
    <location>
        <position position="318"/>
    </location>
</feature>
<protein>
    <submittedName>
        <fullName evidence="1">Uncharacterized protein</fullName>
    </submittedName>
</protein>
<evidence type="ECO:0000313" key="2">
    <source>
        <dbReference type="Proteomes" id="UP000696485"/>
    </source>
</evidence>
<reference evidence="1" key="1">
    <citation type="journal article" date="2020" name="Fungal Divers.">
        <title>Resolving the Mortierellaceae phylogeny through synthesis of multi-gene phylogenetics and phylogenomics.</title>
        <authorList>
            <person name="Vandepol N."/>
            <person name="Liber J."/>
            <person name="Desiro A."/>
            <person name="Na H."/>
            <person name="Kennedy M."/>
            <person name="Barry K."/>
            <person name="Grigoriev I.V."/>
            <person name="Miller A.N."/>
            <person name="O'Donnell K."/>
            <person name="Stajich J.E."/>
            <person name="Bonito G."/>
        </authorList>
    </citation>
    <scope>NUCLEOTIDE SEQUENCE</scope>
    <source>
        <strain evidence="1">NVP1</strain>
    </source>
</reference>
<accession>A0A9P5SBR0</accession>
<dbReference type="EMBL" id="JAAAUY010002549">
    <property type="protein sequence ID" value="KAF9311243.1"/>
    <property type="molecule type" value="Genomic_DNA"/>
</dbReference>
<dbReference type="Proteomes" id="UP000696485">
    <property type="component" value="Unassembled WGS sequence"/>
</dbReference>
<feature type="non-terminal residue" evidence="1">
    <location>
        <position position="1"/>
    </location>
</feature>
<dbReference type="AlphaFoldDB" id="A0A9P5SBR0"/>
<comment type="caution">
    <text evidence="1">The sequence shown here is derived from an EMBL/GenBank/DDBJ whole genome shotgun (WGS) entry which is preliminary data.</text>
</comment>
<name>A0A9P5SBR0_9FUNG</name>
<proteinExistence type="predicted"/>
<gene>
    <name evidence="1" type="ORF">BG006_004596</name>
</gene>
<sequence length="318" mass="35935">GDELQTAVLLAKQAKVDKLDLAVKLAMKELQQAETALSYHTGKIPGLSTYTALSTSMDSSNLEDMDPDRSNAKHNTLVRLGIKVIPVFPGTKEIDWDRVGLSADKDCPTLDLTTTLKDVTLQDFEFKLVEAIYRFLELYEERLRRKYTNIFDDVAWSFMAAALEPCEMGSTFRGQIKGKPHTERTFSKVKNIIWTIFNLGDLNAPILERIFTLRAYPEESSVAFVARVTRLLEAAKVEEEPSPIPAVYLNSIIYHALPRDSQKSVKNKFSDLGTVERLQLTDFIASLGTLHGEREKPANWAMRQWAKHLLNKNHPQAP</sequence>
<keyword evidence="2" id="KW-1185">Reference proteome</keyword>
<organism evidence="1 2">
    <name type="scientific">Podila minutissima</name>
    <dbReference type="NCBI Taxonomy" id="64525"/>
    <lineage>
        <taxon>Eukaryota</taxon>
        <taxon>Fungi</taxon>
        <taxon>Fungi incertae sedis</taxon>
        <taxon>Mucoromycota</taxon>
        <taxon>Mortierellomycotina</taxon>
        <taxon>Mortierellomycetes</taxon>
        <taxon>Mortierellales</taxon>
        <taxon>Mortierellaceae</taxon>
        <taxon>Podila</taxon>
    </lineage>
</organism>
<evidence type="ECO:0000313" key="1">
    <source>
        <dbReference type="EMBL" id="KAF9311243.1"/>
    </source>
</evidence>